<dbReference type="Pfam" id="PF01863">
    <property type="entry name" value="YgjP-like"/>
    <property type="match status" value="1"/>
</dbReference>
<comment type="caution">
    <text evidence="2">The sequence shown here is derived from an EMBL/GenBank/DDBJ whole genome shotgun (WGS) entry which is preliminary data.</text>
</comment>
<sequence length="169" mass="20497">MKVEVKRSKRRKRTISARLDGDIMYVYAPVHTPEKELHKIIKNFEKRFTRRNLKRKLNKEDNLREVFDKLNKIYFDGKIEIKSIEYVTNQQKRCGSCNYKKKTIRISHYLAHLPEWVRDYVIIHEMAHILEPNHSKAFWDIVYRYKLTERARGFLIAKGMEDNQELDIE</sequence>
<protein>
    <recommendedName>
        <fullName evidence="1">YgjP-like metallopeptidase domain-containing protein</fullName>
    </recommendedName>
</protein>
<dbReference type="EMBL" id="BART01007362">
    <property type="protein sequence ID" value="GAG56780.1"/>
    <property type="molecule type" value="Genomic_DNA"/>
</dbReference>
<organism evidence="2">
    <name type="scientific">marine sediment metagenome</name>
    <dbReference type="NCBI Taxonomy" id="412755"/>
    <lineage>
        <taxon>unclassified sequences</taxon>
        <taxon>metagenomes</taxon>
        <taxon>ecological metagenomes</taxon>
    </lineage>
</organism>
<dbReference type="InterPro" id="IPR053136">
    <property type="entry name" value="UTP_pyrophosphatase-like"/>
</dbReference>
<proteinExistence type="predicted"/>
<dbReference type="CDD" id="cd07344">
    <property type="entry name" value="M48_yhfN_like"/>
    <property type="match status" value="1"/>
</dbReference>
<dbReference type="PANTHER" id="PTHR30399:SF1">
    <property type="entry name" value="UTP PYROPHOSPHATASE"/>
    <property type="match status" value="1"/>
</dbReference>
<dbReference type="AlphaFoldDB" id="X0YL51"/>
<gene>
    <name evidence="2" type="ORF">S01H4_16766</name>
</gene>
<accession>X0YL51</accession>
<evidence type="ECO:0000313" key="2">
    <source>
        <dbReference type="EMBL" id="GAG56780.1"/>
    </source>
</evidence>
<dbReference type="Gene3D" id="3.30.2010.10">
    <property type="entry name" value="Metalloproteases ('zincins'), catalytic domain"/>
    <property type="match status" value="1"/>
</dbReference>
<evidence type="ECO:0000259" key="1">
    <source>
        <dbReference type="Pfam" id="PF01863"/>
    </source>
</evidence>
<dbReference type="PANTHER" id="PTHR30399">
    <property type="entry name" value="UNCHARACTERIZED PROTEIN YGJP"/>
    <property type="match status" value="1"/>
</dbReference>
<name>X0YL51_9ZZZZ</name>
<reference evidence="2" key="1">
    <citation type="journal article" date="2014" name="Front. Microbiol.">
        <title>High frequency of phylogenetically diverse reductive dehalogenase-homologous genes in deep subseafloor sedimentary metagenomes.</title>
        <authorList>
            <person name="Kawai M."/>
            <person name="Futagami T."/>
            <person name="Toyoda A."/>
            <person name="Takaki Y."/>
            <person name="Nishi S."/>
            <person name="Hori S."/>
            <person name="Arai W."/>
            <person name="Tsubouchi T."/>
            <person name="Morono Y."/>
            <person name="Uchiyama I."/>
            <person name="Ito T."/>
            <person name="Fujiyama A."/>
            <person name="Inagaki F."/>
            <person name="Takami H."/>
        </authorList>
    </citation>
    <scope>NUCLEOTIDE SEQUENCE</scope>
    <source>
        <strain evidence="2">Expedition CK06-06</strain>
    </source>
</reference>
<feature type="domain" description="YgjP-like metallopeptidase" evidence="1">
    <location>
        <begin position="87"/>
        <end position="145"/>
    </location>
</feature>
<dbReference type="InterPro" id="IPR002725">
    <property type="entry name" value="YgjP-like_metallopeptidase"/>
</dbReference>